<dbReference type="HOGENOM" id="CLU_111095_2_0_5"/>
<protein>
    <recommendedName>
        <fullName evidence="1">Co-chaperone DjlA N-terminal domain-containing protein</fullName>
    </recommendedName>
</protein>
<dbReference type="SUPFAM" id="SSF158682">
    <property type="entry name" value="TerB-like"/>
    <property type="match status" value="1"/>
</dbReference>
<proteinExistence type="predicted"/>
<evidence type="ECO:0000259" key="1">
    <source>
        <dbReference type="Pfam" id="PF05099"/>
    </source>
</evidence>
<dbReference type="EnsemblBacteria" id="ABC20881">
    <property type="protein sequence ID" value="ABC20881"/>
    <property type="gene ID" value="Rru_A0076"/>
</dbReference>
<dbReference type="Pfam" id="PF05099">
    <property type="entry name" value="TerB"/>
    <property type="match status" value="1"/>
</dbReference>
<dbReference type="PhylomeDB" id="Q2RYB4"/>
<evidence type="ECO:0000313" key="2">
    <source>
        <dbReference type="EMBL" id="ABC20881.1"/>
    </source>
</evidence>
<dbReference type="InterPro" id="IPR007791">
    <property type="entry name" value="DjlA_N"/>
</dbReference>
<feature type="domain" description="Co-chaperone DjlA N-terminal" evidence="1">
    <location>
        <begin position="26"/>
        <end position="141"/>
    </location>
</feature>
<dbReference type="EMBL" id="CP000230">
    <property type="protein sequence ID" value="ABC20881.1"/>
    <property type="molecule type" value="Genomic_DNA"/>
</dbReference>
<dbReference type="STRING" id="269796.Rru_A0076"/>
<dbReference type="AlphaFoldDB" id="Q2RYB4"/>
<organism evidence="2 3">
    <name type="scientific">Rhodospirillum rubrum (strain ATCC 11170 / ATH 1.1.1 / DSM 467 / LMG 4362 / NCIMB 8255 / S1)</name>
    <dbReference type="NCBI Taxonomy" id="269796"/>
    <lineage>
        <taxon>Bacteria</taxon>
        <taxon>Pseudomonadati</taxon>
        <taxon>Pseudomonadota</taxon>
        <taxon>Alphaproteobacteria</taxon>
        <taxon>Rhodospirillales</taxon>
        <taxon>Rhodospirillaceae</taxon>
        <taxon>Rhodospirillum</taxon>
    </lineage>
</organism>
<dbReference type="KEGG" id="rru:Rru_A0076"/>
<keyword evidence="3" id="KW-1185">Reference proteome</keyword>
<dbReference type="InterPro" id="IPR029024">
    <property type="entry name" value="TerB-like"/>
</dbReference>
<reference evidence="2 3" key="1">
    <citation type="journal article" date="2011" name="Stand. Genomic Sci.">
        <title>Complete genome sequence of Rhodospirillum rubrum type strain (S1).</title>
        <authorList>
            <person name="Munk A.C."/>
            <person name="Copeland A."/>
            <person name="Lucas S."/>
            <person name="Lapidus A."/>
            <person name="Del Rio T.G."/>
            <person name="Barry K."/>
            <person name="Detter J.C."/>
            <person name="Hammon N."/>
            <person name="Israni S."/>
            <person name="Pitluck S."/>
            <person name="Brettin T."/>
            <person name="Bruce D."/>
            <person name="Han C."/>
            <person name="Tapia R."/>
            <person name="Gilna P."/>
            <person name="Schmutz J."/>
            <person name="Larimer F."/>
            <person name="Land M."/>
            <person name="Kyrpides N.C."/>
            <person name="Mavromatis K."/>
            <person name="Richardson P."/>
            <person name="Rohde M."/>
            <person name="Goker M."/>
            <person name="Klenk H.P."/>
            <person name="Zhang Y."/>
            <person name="Roberts G.P."/>
            <person name="Reslewic S."/>
            <person name="Schwartz D.C."/>
        </authorList>
    </citation>
    <scope>NUCLEOTIDE SEQUENCE [LARGE SCALE GENOMIC DNA]</scope>
    <source>
        <strain evidence="3">ATCC 11170 / ATH 1.1.1 / DSM 467 / LMG 4362 / NCIMB 8255 / S1</strain>
    </source>
</reference>
<dbReference type="eggNOG" id="COG4103">
    <property type="taxonomic scope" value="Bacteria"/>
</dbReference>
<accession>Q2RYB4</accession>
<dbReference type="DNASU" id="3834118"/>
<dbReference type="Gene3D" id="1.10.3680.10">
    <property type="entry name" value="TerB-like"/>
    <property type="match status" value="1"/>
</dbReference>
<dbReference type="RefSeq" id="WP_011387837.1">
    <property type="nucleotide sequence ID" value="NC_007643.1"/>
</dbReference>
<evidence type="ECO:0000313" key="3">
    <source>
        <dbReference type="Proteomes" id="UP000001929"/>
    </source>
</evidence>
<dbReference type="PATRIC" id="fig|269796.9.peg.130"/>
<sequence>MFDKLRSLLSTDEAGQRATTPQTLQRALAFLLVETGYADGVFDADERARARSLLAGRFGLDDAVAEALIDEGVAMHQEAVDWYGSSRALKDGFDYDERIEVIEMLWEVAYVDGVLDHLEANLMRRVAGLLYVDDVDSGAARKRVLAKLGRE</sequence>
<name>Q2RYB4_RHORT</name>
<gene>
    <name evidence="2" type="ordered locus">Rru_A0076</name>
</gene>
<dbReference type="CDD" id="cd07313">
    <property type="entry name" value="terB_like_2"/>
    <property type="match status" value="1"/>
</dbReference>
<dbReference type="Proteomes" id="UP000001929">
    <property type="component" value="Chromosome"/>
</dbReference>